<evidence type="ECO:0000256" key="8">
    <source>
        <dbReference type="ARBA" id="ARBA00022840"/>
    </source>
</evidence>
<dbReference type="SUPFAM" id="SSF56112">
    <property type="entry name" value="Protein kinase-like (PK-like)"/>
    <property type="match status" value="1"/>
</dbReference>
<evidence type="ECO:0000256" key="2">
    <source>
        <dbReference type="ARBA" id="ARBA00012513"/>
    </source>
</evidence>
<keyword evidence="14" id="KW-1185">Reference proteome</keyword>
<evidence type="ECO:0000313" key="14">
    <source>
        <dbReference type="Proteomes" id="UP000887577"/>
    </source>
</evidence>
<dbReference type="WBParaSite" id="PSU_v2.g18142.t1">
    <property type="protein sequence ID" value="PSU_v2.g18142.t1"/>
    <property type="gene ID" value="PSU_v2.g18142"/>
</dbReference>
<evidence type="ECO:0000256" key="9">
    <source>
        <dbReference type="ARBA" id="ARBA00022842"/>
    </source>
</evidence>
<dbReference type="GO" id="GO:0046872">
    <property type="term" value="F:metal ion binding"/>
    <property type="evidence" value="ECO:0007669"/>
    <property type="project" value="UniProtKB-KW"/>
</dbReference>
<dbReference type="InterPro" id="IPR018934">
    <property type="entry name" value="RIO_dom"/>
</dbReference>
<evidence type="ECO:0000256" key="1">
    <source>
        <dbReference type="ARBA" id="ARBA00009196"/>
    </source>
</evidence>
<keyword evidence="7" id="KW-0418">Kinase</keyword>
<feature type="transmembrane region" description="Helical" evidence="12">
    <location>
        <begin position="109"/>
        <end position="129"/>
    </location>
</feature>
<keyword evidence="12" id="KW-0472">Membrane</keyword>
<keyword evidence="12" id="KW-1133">Transmembrane helix</keyword>
<dbReference type="Gene3D" id="3.30.200.20">
    <property type="entry name" value="Phosphorylase Kinase, domain 1"/>
    <property type="match status" value="1"/>
</dbReference>
<evidence type="ECO:0000256" key="10">
    <source>
        <dbReference type="ARBA" id="ARBA00047899"/>
    </source>
</evidence>
<dbReference type="SMART" id="SM00090">
    <property type="entry name" value="RIO"/>
    <property type="match status" value="1"/>
</dbReference>
<dbReference type="GO" id="GO:0005524">
    <property type="term" value="F:ATP binding"/>
    <property type="evidence" value="ECO:0007669"/>
    <property type="project" value="UniProtKB-KW"/>
</dbReference>
<protein>
    <recommendedName>
        <fullName evidence="2">non-specific serine/threonine protein kinase</fullName>
        <ecNumber evidence="2">2.7.11.1</ecNumber>
    </recommendedName>
</protein>
<evidence type="ECO:0000256" key="12">
    <source>
        <dbReference type="SAM" id="Phobius"/>
    </source>
</evidence>
<keyword evidence="4" id="KW-0808">Transferase</keyword>
<evidence type="ECO:0000259" key="13">
    <source>
        <dbReference type="SMART" id="SM00090"/>
    </source>
</evidence>
<keyword evidence="12" id="KW-0812">Transmembrane</keyword>
<comment type="catalytic activity">
    <reaction evidence="10">
        <text>L-threonyl-[protein] + ATP = O-phospho-L-threonyl-[protein] + ADP + H(+)</text>
        <dbReference type="Rhea" id="RHEA:46608"/>
        <dbReference type="Rhea" id="RHEA-COMP:11060"/>
        <dbReference type="Rhea" id="RHEA-COMP:11605"/>
        <dbReference type="ChEBI" id="CHEBI:15378"/>
        <dbReference type="ChEBI" id="CHEBI:30013"/>
        <dbReference type="ChEBI" id="CHEBI:30616"/>
        <dbReference type="ChEBI" id="CHEBI:61977"/>
        <dbReference type="ChEBI" id="CHEBI:456216"/>
        <dbReference type="EC" id="2.7.11.1"/>
    </reaction>
</comment>
<dbReference type="Gene3D" id="1.10.510.10">
    <property type="entry name" value="Transferase(Phosphotransferase) domain 1"/>
    <property type="match status" value="1"/>
</dbReference>
<evidence type="ECO:0000256" key="5">
    <source>
        <dbReference type="ARBA" id="ARBA00022723"/>
    </source>
</evidence>
<reference evidence="15" key="1">
    <citation type="submission" date="2022-11" db="UniProtKB">
        <authorList>
            <consortium name="WormBaseParasite"/>
        </authorList>
    </citation>
    <scope>IDENTIFICATION</scope>
</reference>
<evidence type="ECO:0000256" key="6">
    <source>
        <dbReference type="ARBA" id="ARBA00022741"/>
    </source>
</evidence>
<comment type="catalytic activity">
    <reaction evidence="11">
        <text>L-seryl-[protein] + ATP = O-phospho-L-seryl-[protein] + ADP + H(+)</text>
        <dbReference type="Rhea" id="RHEA:17989"/>
        <dbReference type="Rhea" id="RHEA-COMP:9863"/>
        <dbReference type="Rhea" id="RHEA-COMP:11604"/>
        <dbReference type="ChEBI" id="CHEBI:15378"/>
        <dbReference type="ChEBI" id="CHEBI:29999"/>
        <dbReference type="ChEBI" id="CHEBI:30616"/>
        <dbReference type="ChEBI" id="CHEBI:83421"/>
        <dbReference type="ChEBI" id="CHEBI:456216"/>
        <dbReference type="EC" id="2.7.11.1"/>
    </reaction>
</comment>
<dbReference type="EC" id="2.7.11.1" evidence="2"/>
<dbReference type="InterPro" id="IPR051272">
    <property type="entry name" value="RIO-type_Ser/Thr_kinase"/>
</dbReference>
<evidence type="ECO:0000256" key="11">
    <source>
        <dbReference type="ARBA" id="ARBA00048679"/>
    </source>
</evidence>
<dbReference type="InterPro" id="IPR011009">
    <property type="entry name" value="Kinase-like_dom_sf"/>
</dbReference>
<dbReference type="InterPro" id="IPR000687">
    <property type="entry name" value="RIO_kinase"/>
</dbReference>
<keyword evidence="3" id="KW-0723">Serine/threonine-protein kinase</keyword>
<proteinExistence type="inferred from homology"/>
<keyword evidence="6" id="KW-0547">Nucleotide-binding</keyword>
<feature type="domain" description="RIO kinase" evidence="13">
    <location>
        <begin position="3"/>
        <end position="147"/>
    </location>
</feature>
<name>A0A914YFC0_9BILA</name>
<keyword evidence="5" id="KW-0479">Metal-binding</keyword>
<keyword evidence="8" id="KW-0067">ATP-binding</keyword>
<comment type="similarity">
    <text evidence="1">Belongs to the protein kinase superfamily. RIO-type Ser/Thr kinase family.</text>
</comment>
<dbReference type="AlphaFoldDB" id="A0A914YFC0"/>
<dbReference type="GO" id="GO:0004674">
    <property type="term" value="F:protein serine/threonine kinase activity"/>
    <property type="evidence" value="ECO:0007669"/>
    <property type="project" value="UniProtKB-KW"/>
</dbReference>
<evidence type="ECO:0000256" key="3">
    <source>
        <dbReference type="ARBA" id="ARBA00022527"/>
    </source>
</evidence>
<evidence type="ECO:0000256" key="4">
    <source>
        <dbReference type="ARBA" id="ARBA00022679"/>
    </source>
</evidence>
<evidence type="ECO:0000313" key="15">
    <source>
        <dbReference type="WBParaSite" id="PSU_v2.g18142.t1"/>
    </source>
</evidence>
<accession>A0A914YFC0</accession>
<dbReference type="Pfam" id="PF01163">
    <property type="entry name" value="RIO1"/>
    <property type="match status" value="1"/>
</dbReference>
<dbReference type="PANTHER" id="PTHR45723">
    <property type="entry name" value="SERINE/THREONINE-PROTEIN KINASE RIO1"/>
    <property type="match status" value="1"/>
</dbReference>
<keyword evidence="9" id="KW-0460">Magnesium</keyword>
<sequence length="147" mass="17519">MQLTKKNNDRDRYVTGEFRYRNGYCRHNPRKMVATWAEKEMRNLLRMYQAGIRVPKPHLLKSHVLVMEFIGKNGWPAPLLKNAEIDSIAEELYLDCVRMMRDLYRKCRLVHAAVSLGDLFFNVSFFDLFHKRTRTFFMKIIETALKS</sequence>
<dbReference type="Proteomes" id="UP000887577">
    <property type="component" value="Unplaced"/>
</dbReference>
<organism evidence="14 15">
    <name type="scientific">Panagrolaimus superbus</name>
    <dbReference type="NCBI Taxonomy" id="310955"/>
    <lineage>
        <taxon>Eukaryota</taxon>
        <taxon>Metazoa</taxon>
        <taxon>Ecdysozoa</taxon>
        <taxon>Nematoda</taxon>
        <taxon>Chromadorea</taxon>
        <taxon>Rhabditida</taxon>
        <taxon>Tylenchina</taxon>
        <taxon>Panagrolaimomorpha</taxon>
        <taxon>Panagrolaimoidea</taxon>
        <taxon>Panagrolaimidae</taxon>
        <taxon>Panagrolaimus</taxon>
    </lineage>
</organism>
<evidence type="ECO:0000256" key="7">
    <source>
        <dbReference type="ARBA" id="ARBA00022777"/>
    </source>
</evidence>